<feature type="non-terminal residue" evidence="2">
    <location>
        <position position="1"/>
    </location>
</feature>
<name>X0WD80_9ZZZZ</name>
<dbReference type="Pfam" id="PF04230">
    <property type="entry name" value="PS_pyruv_trans"/>
    <property type="match status" value="1"/>
</dbReference>
<sequence>IIKQFQFIITSRYHSIIHAYKNGVPAIVLGWAVKYEELLGKFSQMDYMVDFRSNYLHKNFNWVVDKMLNNCEREKEKINFQFSKLKKNDIFEEIAQIIDIKKDN</sequence>
<dbReference type="InterPro" id="IPR007345">
    <property type="entry name" value="Polysacch_pyruvyl_Trfase"/>
</dbReference>
<accession>X0WD80</accession>
<gene>
    <name evidence="2" type="ORF">S01H1_35298</name>
</gene>
<reference evidence="2" key="1">
    <citation type="journal article" date="2014" name="Front. Microbiol.">
        <title>High frequency of phylogenetically diverse reductive dehalogenase-homologous genes in deep subseafloor sedimentary metagenomes.</title>
        <authorList>
            <person name="Kawai M."/>
            <person name="Futagami T."/>
            <person name="Toyoda A."/>
            <person name="Takaki Y."/>
            <person name="Nishi S."/>
            <person name="Hori S."/>
            <person name="Arai W."/>
            <person name="Tsubouchi T."/>
            <person name="Morono Y."/>
            <person name="Uchiyama I."/>
            <person name="Ito T."/>
            <person name="Fujiyama A."/>
            <person name="Inagaki F."/>
            <person name="Takami H."/>
        </authorList>
    </citation>
    <scope>NUCLEOTIDE SEQUENCE</scope>
    <source>
        <strain evidence="2">Expedition CK06-06</strain>
    </source>
</reference>
<protein>
    <recommendedName>
        <fullName evidence="1">Polysaccharide pyruvyl transferase domain-containing protein</fullName>
    </recommendedName>
</protein>
<comment type="caution">
    <text evidence="2">The sequence shown here is derived from an EMBL/GenBank/DDBJ whole genome shotgun (WGS) entry which is preliminary data.</text>
</comment>
<dbReference type="AlphaFoldDB" id="X0WD80"/>
<proteinExistence type="predicted"/>
<evidence type="ECO:0000259" key="1">
    <source>
        <dbReference type="Pfam" id="PF04230"/>
    </source>
</evidence>
<dbReference type="EMBL" id="BARS01022051">
    <property type="protein sequence ID" value="GAG10636.1"/>
    <property type="molecule type" value="Genomic_DNA"/>
</dbReference>
<organism evidence="2">
    <name type="scientific">marine sediment metagenome</name>
    <dbReference type="NCBI Taxonomy" id="412755"/>
    <lineage>
        <taxon>unclassified sequences</taxon>
        <taxon>metagenomes</taxon>
        <taxon>ecological metagenomes</taxon>
    </lineage>
</organism>
<evidence type="ECO:0000313" key="2">
    <source>
        <dbReference type="EMBL" id="GAG10636.1"/>
    </source>
</evidence>
<feature type="domain" description="Polysaccharide pyruvyl transferase" evidence="1">
    <location>
        <begin position="1"/>
        <end position="31"/>
    </location>
</feature>